<feature type="compositionally biased region" description="Basic and acidic residues" evidence="1">
    <location>
        <begin position="132"/>
        <end position="149"/>
    </location>
</feature>
<feature type="domain" description="USP8 dimerisation" evidence="2">
    <location>
        <begin position="7"/>
        <end position="114"/>
    </location>
</feature>
<dbReference type="InterPro" id="IPR015063">
    <property type="entry name" value="USP8_dimer"/>
</dbReference>
<dbReference type="Gene3D" id="1.20.58.80">
    <property type="entry name" value="Phosphotransferase system, lactose/cellobiose-type IIA subunit"/>
    <property type="match status" value="1"/>
</dbReference>
<evidence type="ECO:0000313" key="3">
    <source>
        <dbReference type="EMBL" id="QLL31822.1"/>
    </source>
</evidence>
<dbReference type="AlphaFoldDB" id="A0A7G3ZE86"/>
<dbReference type="EMBL" id="CP059247">
    <property type="protein sequence ID" value="QLL31822.1"/>
    <property type="molecule type" value="Genomic_DNA"/>
</dbReference>
<gene>
    <name evidence="3" type="ORF">HG536_0B06900</name>
</gene>
<dbReference type="OrthoDB" id="3640at2759"/>
<organism evidence="3 4">
    <name type="scientific">Torulaspora globosa</name>
    <dbReference type="NCBI Taxonomy" id="48254"/>
    <lineage>
        <taxon>Eukaryota</taxon>
        <taxon>Fungi</taxon>
        <taxon>Dikarya</taxon>
        <taxon>Ascomycota</taxon>
        <taxon>Saccharomycotina</taxon>
        <taxon>Saccharomycetes</taxon>
        <taxon>Saccharomycetales</taxon>
        <taxon>Saccharomycetaceae</taxon>
        <taxon>Torulaspora</taxon>
    </lineage>
</organism>
<name>A0A7G3ZE86_9SACH</name>
<evidence type="ECO:0000259" key="2">
    <source>
        <dbReference type="Pfam" id="PF08969"/>
    </source>
</evidence>
<feature type="region of interest" description="Disordered" evidence="1">
    <location>
        <begin position="124"/>
        <end position="149"/>
    </location>
</feature>
<accession>A0A7G3ZE86</accession>
<protein>
    <recommendedName>
        <fullName evidence="2">USP8 dimerisation domain-containing protein</fullName>
    </recommendedName>
</protein>
<keyword evidence="4" id="KW-1185">Reference proteome</keyword>
<sequence length="197" mass="22535">MKSTVELNNEALDYKFFPGTCLKVYLKACVGILEKAQLAFQNGDLQKSYVFYVRYVDLCTNKLSRHPEYLGTGSARTAETELHKQEYLQLIKLEVPAVLKISEDLRKEIDLEYSKHQLSLAKNIAKSRPQHKKETENQAPEPKKVPPTFDEHLFNRSVAYYRKATEKVKSSHASAESSSDSKQLGFYPDLPQLSFIT</sequence>
<proteinExistence type="predicted"/>
<dbReference type="RefSeq" id="XP_037138497.1">
    <property type="nucleotide sequence ID" value="XM_037282602.1"/>
</dbReference>
<dbReference type="KEGG" id="tgb:HG536_0B06900"/>
<dbReference type="Pfam" id="PF08969">
    <property type="entry name" value="USP8_dimer"/>
    <property type="match status" value="1"/>
</dbReference>
<evidence type="ECO:0000313" key="4">
    <source>
        <dbReference type="Proteomes" id="UP000515788"/>
    </source>
</evidence>
<dbReference type="Proteomes" id="UP000515788">
    <property type="component" value="Chromosome 2"/>
</dbReference>
<dbReference type="GeneID" id="59324941"/>
<evidence type="ECO:0000256" key="1">
    <source>
        <dbReference type="SAM" id="MobiDB-lite"/>
    </source>
</evidence>
<reference evidence="3 4" key="1">
    <citation type="submission" date="2020-06" db="EMBL/GenBank/DDBJ databases">
        <title>The yeast mating-type switching endonuclease HO is a domesticated member of an unorthodox homing genetic element family.</title>
        <authorList>
            <person name="Coughlan A.Y."/>
            <person name="Lombardi L."/>
            <person name="Braun-Galleani S."/>
            <person name="Martos A.R."/>
            <person name="Galeote V."/>
            <person name="Bigey F."/>
            <person name="Dequin S."/>
            <person name="Byrne K.P."/>
            <person name="Wolfe K.H."/>
        </authorList>
    </citation>
    <scope>NUCLEOTIDE SEQUENCE [LARGE SCALE GENOMIC DNA]</scope>
    <source>
        <strain evidence="3 4">CBS764</strain>
    </source>
</reference>